<feature type="region of interest" description="Disordered" evidence="1">
    <location>
        <begin position="299"/>
        <end position="402"/>
    </location>
</feature>
<feature type="compositionally biased region" description="Low complexity" evidence="1">
    <location>
        <begin position="570"/>
        <end position="591"/>
    </location>
</feature>
<organism evidence="2 3">
    <name type="scientific">Aspergillus chevalieri</name>
    <name type="common">Eurotium chevalieri</name>
    <dbReference type="NCBI Taxonomy" id="182096"/>
    <lineage>
        <taxon>Eukaryota</taxon>
        <taxon>Fungi</taxon>
        <taxon>Dikarya</taxon>
        <taxon>Ascomycota</taxon>
        <taxon>Pezizomycotina</taxon>
        <taxon>Eurotiomycetes</taxon>
        <taxon>Eurotiomycetidae</taxon>
        <taxon>Eurotiales</taxon>
        <taxon>Aspergillaceae</taxon>
        <taxon>Aspergillus</taxon>
        <taxon>Aspergillus subgen. Aspergillus</taxon>
    </lineage>
</organism>
<proteinExistence type="predicted"/>
<dbReference type="KEGG" id="ache:ACHE_10225A"/>
<feature type="region of interest" description="Disordered" evidence="1">
    <location>
        <begin position="1"/>
        <end position="29"/>
    </location>
</feature>
<keyword evidence="3" id="KW-1185">Reference proteome</keyword>
<reference evidence="2" key="1">
    <citation type="submission" date="2021-01" db="EMBL/GenBank/DDBJ databases">
        <authorList>
            <consortium name="Aspergillus chevalieri M1 genome sequencing consortium"/>
            <person name="Kazuki M."/>
            <person name="Futagami T."/>
        </authorList>
    </citation>
    <scope>NUCLEOTIDE SEQUENCE</scope>
    <source>
        <strain evidence="2">M1</strain>
    </source>
</reference>
<feature type="compositionally biased region" description="Polar residues" evidence="1">
    <location>
        <begin position="263"/>
        <end position="274"/>
    </location>
</feature>
<feature type="region of interest" description="Disordered" evidence="1">
    <location>
        <begin position="455"/>
        <end position="664"/>
    </location>
</feature>
<gene>
    <name evidence="2" type="ORF">ACHE_10225A</name>
</gene>
<feature type="compositionally biased region" description="Polar residues" evidence="1">
    <location>
        <begin position="530"/>
        <end position="548"/>
    </location>
</feature>
<feature type="compositionally biased region" description="Low complexity" evidence="1">
    <location>
        <begin position="549"/>
        <end position="561"/>
    </location>
</feature>
<feature type="compositionally biased region" description="Basic and acidic residues" evidence="1">
    <location>
        <begin position="498"/>
        <end position="507"/>
    </location>
</feature>
<sequence length="664" mass="72768">MRNNAGPSAFLPPQICSTQKQSQSEDRFRFTPVKRASTLPRLWDRKPSTSFLSQQSRPRKVWKRFRTSFNSMKSLQQMPGADRPLEETLLDTEINVSRGASVLRGVKRRCLGVDAGEMEGRGRSFLETKWEGEVRRRRKLPTSYTPPLVDGSQPESDRETGQESSTSDIEADLTQDPIEMDESVDIEPNSPIAFNQDTAYPEMLHGTSSCQEVESEESDIDVQPRDGQSTLNTAREVSKEISKGSETTMDQSEPEKETAPAQEITSAQQESTLVRSALRSSLDGEDAELLNNFLTKARAKRAAKAAMQENVVEEVTKEEQIPDMPTPRSRRALEELDTNSPSPSPQKVRLPSPKKPENPPASPIRKEIANNHEEQTGDEKQQSSPVTRRSTRVRVPPRTTTTAIRNTLSLRRAKGTEFVFLQKTEAQELALATRKNTRQNKGSAVFPKYVLKNLAQKQSKEESPKPVPSANKKGNRVCWNDARLVEFEDGEEPQAAPAEREPSHEPSDVDSTQPTKKGSEKRKMTGGSSGRTRSQRAQKGNETAPSTGTLAPPKTTATPPAGRVRKLGGSATPTKPKPASSPANSSSKSTTDTPAGKRKKLTPKSPSLLSPAKNTSSAPTTTTPASKVPKPTSRASTTSAAKSKSIFKANAGSTPMPKRVRARA</sequence>
<feature type="region of interest" description="Disordered" evidence="1">
    <location>
        <begin position="136"/>
        <end position="176"/>
    </location>
</feature>
<protein>
    <submittedName>
        <fullName evidence="2">Uncharacterized protein</fullName>
    </submittedName>
</protein>
<dbReference type="EMBL" id="AP024416">
    <property type="protein sequence ID" value="BCR82823.1"/>
    <property type="molecule type" value="Genomic_DNA"/>
</dbReference>
<dbReference type="RefSeq" id="XP_043131345.1">
    <property type="nucleotide sequence ID" value="XM_043276909.1"/>
</dbReference>
<feature type="compositionally biased region" description="Low complexity" evidence="1">
    <location>
        <begin position="610"/>
        <end position="651"/>
    </location>
</feature>
<dbReference type="GeneID" id="66977182"/>
<feature type="compositionally biased region" description="Basic and acidic residues" evidence="1">
    <location>
        <begin position="364"/>
        <end position="381"/>
    </location>
</feature>
<name>A0A7R7VFJ4_ASPCH</name>
<feature type="compositionally biased region" description="Low complexity" evidence="1">
    <location>
        <begin position="383"/>
        <end position="402"/>
    </location>
</feature>
<evidence type="ECO:0000313" key="3">
    <source>
        <dbReference type="Proteomes" id="UP000637239"/>
    </source>
</evidence>
<reference evidence="2" key="2">
    <citation type="submission" date="2021-02" db="EMBL/GenBank/DDBJ databases">
        <title>Aspergillus chevalieri M1 genome sequence.</title>
        <authorList>
            <person name="Kadooka C."/>
            <person name="Mori K."/>
            <person name="Futagami T."/>
        </authorList>
    </citation>
    <scope>NUCLEOTIDE SEQUENCE</scope>
    <source>
        <strain evidence="2">M1</strain>
    </source>
</reference>
<accession>A0A7R7VFJ4</accession>
<dbReference type="AlphaFoldDB" id="A0A7R7VFJ4"/>
<evidence type="ECO:0000256" key="1">
    <source>
        <dbReference type="SAM" id="MobiDB-lite"/>
    </source>
</evidence>
<feature type="region of interest" description="Disordered" evidence="1">
    <location>
        <begin position="202"/>
        <end position="286"/>
    </location>
</feature>
<dbReference type="Proteomes" id="UP000637239">
    <property type="component" value="Chromosome 1"/>
</dbReference>
<feature type="compositionally biased region" description="Polar residues" evidence="1">
    <location>
        <begin position="226"/>
        <end position="235"/>
    </location>
</feature>
<evidence type="ECO:0000313" key="2">
    <source>
        <dbReference type="EMBL" id="BCR82823.1"/>
    </source>
</evidence>